<gene>
    <name evidence="3" type="ORF">SAMN05445756_0385</name>
</gene>
<dbReference type="RefSeq" id="WP_159461819.1">
    <property type="nucleotide sequence ID" value="NZ_FYEZ01000001.1"/>
</dbReference>
<sequence length="223" mass="23287">MTTAPWSGPRGLRHRADVDRPRVQLPTLRPAEWGQGVRDAAAGRAGALQDTVASCSRGAFGVLLGAIVLLALVASLLLNTARGEGAFRLAESQEQLTAAQERRSSVSGDVARLSSPERIAGRAEALGMVPAGAVGYVDPQRGEIIGEAERAEAPARPEGSSAASGSRTSRGSTEKASSAKNERATKATRKKKTGEKTVREQTSEREPAQAGSTRSSSTSRRDG</sequence>
<keyword evidence="2" id="KW-0472">Membrane</keyword>
<name>A0A212T516_9MICO</name>
<dbReference type="OrthoDB" id="4792842at2"/>
<evidence type="ECO:0000313" key="3">
    <source>
        <dbReference type="EMBL" id="SNC60960.1"/>
    </source>
</evidence>
<organism evidence="3 4">
    <name type="scientific">Kytococcus aerolatus</name>
    <dbReference type="NCBI Taxonomy" id="592308"/>
    <lineage>
        <taxon>Bacteria</taxon>
        <taxon>Bacillati</taxon>
        <taxon>Actinomycetota</taxon>
        <taxon>Actinomycetes</taxon>
        <taxon>Micrococcales</taxon>
        <taxon>Kytococcaceae</taxon>
        <taxon>Kytococcus</taxon>
    </lineage>
</organism>
<keyword evidence="4" id="KW-1185">Reference proteome</keyword>
<dbReference type="EMBL" id="FYEZ01000001">
    <property type="protein sequence ID" value="SNC60960.1"/>
    <property type="molecule type" value="Genomic_DNA"/>
</dbReference>
<protein>
    <recommendedName>
        <fullName evidence="5">Cell division protein FtsL</fullName>
    </recommendedName>
</protein>
<dbReference type="Proteomes" id="UP000198122">
    <property type="component" value="Unassembled WGS sequence"/>
</dbReference>
<feature type="compositionally biased region" description="Basic and acidic residues" evidence="1">
    <location>
        <begin position="194"/>
        <end position="207"/>
    </location>
</feature>
<proteinExistence type="predicted"/>
<reference evidence="3 4" key="1">
    <citation type="submission" date="2017-06" db="EMBL/GenBank/DDBJ databases">
        <authorList>
            <person name="Kim H.J."/>
            <person name="Triplett B.A."/>
        </authorList>
    </citation>
    <scope>NUCLEOTIDE SEQUENCE [LARGE SCALE GENOMIC DNA]</scope>
    <source>
        <strain evidence="3 4">DSM 22179</strain>
    </source>
</reference>
<feature type="compositionally biased region" description="Low complexity" evidence="1">
    <location>
        <begin position="212"/>
        <end position="223"/>
    </location>
</feature>
<evidence type="ECO:0000313" key="4">
    <source>
        <dbReference type="Proteomes" id="UP000198122"/>
    </source>
</evidence>
<feature type="region of interest" description="Disordered" evidence="1">
    <location>
        <begin position="148"/>
        <end position="223"/>
    </location>
</feature>
<keyword evidence="2" id="KW-1133">Transmembrane helix</keyword>
<evidence type="ECO:0000256" key="1">
    <source>
        <dbReference type="SAM" id="MobiDB-lite"/>
    </source>
</evidence>
<keyword evidence="2" id="KW-0812">Transmembrane</keyword>
<feature type="transmembrane region" description="Helical" evidence="2">
    <location>
        <begin position="58"/>
        <end position="78"/>
    </location>
</feature>
<accession>A0A212T516</accession>
<feature type="region of interest" description="Disordered" evidence="1">
    <location>
        <begin position="1"/>
        <end position="21"/>
    </location>
</feature>
<dbReference type="AlphaFoldDB" id="A0A212T516"/>
<feature type="compositionally biased region" description="Low complexity" evidence="1">
    <location>
        <begin position="156"/>
        <end position="171"/>
    </location>
</feature>
<evidence type="ECO:0008006" key="5">
    <source>
        <dbReference type="Google" id="ProtNLM"/>
    </source>
</evidence>
<evidence type="ECO:0000256" key="2">
    <source>
        <dbReference type="SAM" id="Phobius"/>
    </source>
</evidence>